<protein>
    <recommendedName>
        <fullName evidence="5">Lipoprotein</fullName>
    </recommendedName>
</protein>
<dbReference type="OrthoDB" id="5767052at2"/>
<dbReference type="EMBL" id="QOVF01000001">
    <property type="protein sequence ID" value="KAA0696083.1"/>
    <property type="molecule type" value="Genomic_DNA"/>
</dbReference>
<dbReference type="AlphaFoldDB" id="A0A7V7GVR4"/>
<feature type="signal peptide" evidence="2">
    <location>
        <begin position="1"/>
        <end position="30"/>
    </location>
</feature>
<keyword evidence="1" id="KW-0175">Coiled coil</keyword>
<dbReference type="PIRSF" id="PIRSF028200">
    <property type="entry name" value="UCP028200"/>
    <property type="match status" value="1"/>
</dbReference>
<proteinExistence type="predicted"/>
<gene>
    <name evidence="3" type="ORF">DT594_01585</name>
</gene>
<sequence>MPLLRSIRLRPLALFLCLCALTSCSSTRLAYSNLNWLISWKTGDYIPLTSTQKNWLSTRVDEHLDWHCSIEIPDYRSLLTNLQTTLALDDLQASSLIDQIPQFEPAVDRVLLEIARTMAELFQQLDDSQVAALEANLAEQHQEMHDKFVAPDSATQAEERSERLEKRLRRWLGRINESQRQRIESWSVDMEDQNRIWLDNRQHWQQQLLATLRSRSDPGFTTQITDLLIERERYWTTEFKEQTDINSRRGAAMLADVINLASDKQLTRMREQFAILDQDLQQMQCEPSTPA</sequence>
<dbReference type="PROSITE" id="PS51257">
    <property type="entry name" value="PROKAR_LIPOPROTEIN"/>
    <property type="match status" value="1"/>
</dbReference>
<keyword evidence="4" id="KW-1185">Reference proteome</keyword>
<evidence type="ECO:0000256" key="2">
    <source>
        <dbReference type="SAM" id="SignalP"/>
    </source>
</evidence>
<organism evidence="3 4">
    <name type="scientific">Halopseudomonas laoshanensis</name>
    <dbReference type="NCBI Taxonomy" id="2268758"/>
    <lineage>
        <taxon>Bacteria</taxon>
        <taxon>Pseudomonadati</taxon>
        <taxon>Pseudomonadota</taxon>
        <taxon>Gammaproteobacteria</taxon>
        <taxon>Pseudomonadales</taxon>
        <taxon>Pseudomonadaceae</taxon>
        <taxon>Halopseudomonas</taxon>
    </lineage>
</organism>
<accession>A0A7V7GVR4</accession>
<comment type="caution">
    <text evidence="3">The sequence shown here is derived from an EMBL/GenBank/DDBJ whole genome shotgun (WGS) entry which is preliminary data.</text>
</comment>
<evidence type="ECO:0000256" key="1">
    <source>
        <dbReference type="SAM" id="Coils"/>
    </source>
</evidence>
<reference evidence="3 4" key="1">
    <citation type="submission" date="2018-07" db="EMBL/GenBank/DDBJ databases">
        <title>Pseudomonas laoshanensis sp. nov., isolated from soil.</title>
        <authorList>
            <person name="Sun J."/>
            <person name="Yu L."/>
            <person name="Wang M."/>
            <person name="Zhang C."/>
        </authorList>
    </citation>
    <scope>NUCLEOTIDE SEQUENCE [LARGE SCALE GENOMIC DNA]</scope>
    <source>
        <strain evidence="3 4">Y22</strain>
    </source>
</reference>
<name>A0A7V7GVR4_9GAMM</name>
<feature type="chain" id="PRO_5030885459" description="Lipoprotein" evidence="2">
    <location>
        <begin position="31"/>
        <end position="291"/>
    </location>
</feature>
<dbReference type="InterPro" id="IPR016875">
    <property type="entry name" value="UCP028200"/>
</dbReference>
<dbReference type="Proteomes" id="UP000463138">
    <property type="component" value="Unassembled WGS sequence"/>
</dbReference>
<evidence type="ECO:0000313" key="3">
    <source>
        <dbReference type="EMBL" id="KAA0696083.1"/>
    </source>
</evidence>
<dbReference type="Pfam" id="PF19795">
    <property type="entry name" value="DUF6279"/>
    <property type="match status" value="1"/>
</dbReference>
<feature type="coiled-coil region" evidence="1">
    <location>
        <begin position="154"/>
        <end position="181"/>
    </location>
</feature>
<keyword evidence="2" id="KW-0732">Signal</keyword>
<evidence type="ECO:0008006" key="5">
    <source>
        <dbReference type="Google" id="ProtNLM"/>
    </source>
</evidence>
<dbReference type="RefSeq" id="WP_149331069.1">
    <property type="nucleotide sequence ID" value="NZ_QOVF01000001.1"/>
</dbReference>
<evidence type="ECO:0000313" key="4">
    <source>
        <dbReference type="Proteomes" id="UP000463138"/>
    </source>
</evidence>